<evidence type="ECO:0000313" key="3">
    <source>
        <dbReference type="Proteomes" id="UP000887578"/>
    </source>
</evidence>
<protein>
    <submittedName>
        <fullName evidence="4">Uncharacterized protein</fullName>
    </submittedName>
</protein>
<dbReference type="Proteomes" id="UP000887578">
    <property type="component" value="Unplaced"/>
</dbReference>
<feature type="compositionally biased region" description="Acidic residues" evidence="1">
    <location>
        <begin position="267"/>
        <end position="278"/>
    </location>
</feature>
<keyword evidence="2" id="KW-0472">Membrane</keyword>
<organism evidence="3 4">
    <name type="scientific">Panagrolaimus davidi</name>
    <dbReference type="NCBI Taxonomy" id="227884"/>
    <lineage>
        <taxon>Eukaryota</taxon>
        <taxon>Metazoa</taxon>
        <taxon>Ecdysozoa</taxon>
        <taxon>Nematoda</taxon>
        <taxon>Chromadorea</taxon>
        <taxon>Rhabditida</taxon>
        <taxon>Tylenchina</taxon>
        <taxon>Panagrolaimomorpha</taxon>
        <taxon>Panagrolaimoidea</taxon>
        <taxon>Panagrolaimidae</taxon>
        <taxon>Panagrolaimus</taxon>
    </lineage>
</organism>
<feature type="region of interest" description="Disordered" evidence="1">
    <location>
        <begin position="224"/>
        <end position="300"/>
    </location>
</feature>
<evidence type="ECO:0000256" key="2">
    <source>
        <dbReference type="SAM" id="Phobius"/>
    </source>
</evidence>
<feature type="transmembrane region" description="Helical" evidence="2">
    <location>
        <begin position="171"/>
        <end position="194"/>
    </location>
</feature>
<sequence>MEEFENDVNYLMTALRQRDDKLASDIRTTFQHFQNFVTLDEAASITQEKLMQKAMELIDIKANQTALQNVLEQIKKIKEEAGKQMGKAIKYSDAFTYMFKHPIRAVKNMLEANKDRKNTWEALKTFVKQNPKKCAFLLLGSLGIAVVSGGVFTGLVLALDVFLIESIAFGAVVYSTTLITSSAGMYFPVANLALTGGRILPFQLEAQENIKKLLEQTKPYNLIIQDDNNNDDNDDNGNNNNNDNSDDDDNDDDDNDSENSNNGDNAETGDDGSTDDVESGNTSDGCSKEEVEEEDDENHMPLSVENLMIALNEIGDVVEKELNKTHQQNIITEQEMIETQRDQNQINVALNLSRKYLQPKKPAKNR</sequence>
<evidence type="ECO:0000313" key="4">
    <source>
        <dbReference type="WBParaSite" id="PDA_v2.g29231.t1"/>
    </source>
</evidence>
<accession>A0A914QI31</accession>
<feature type="transmembrane region" description="Helical" evidence="2">
    <location>
        <begin position="134"/>
        <end position="159"/>
    </location>
</feature>
<feature type="compositionally biased region" description="Acidic residues" evidence="1">
    <location>
        <begin position="244"/>
        <end position="257"/>
    </location>
</feature>
<evidence type="ECO:0000256" key="1">
    <source>
        <dbReference type="SAM" id="MobiDB-lite"/>
    </source>
</evidence>
<proteinExistence type="predicted"/>
<keyword evidence="2" id="KW-0812">Transmembrane</keyword>
<dbReference type="WBParaSite" id="PDA_v2.g29231.t1">
    <property type="protein sequence ID" value="PDA_v2.g29231.t1"/>
    <property type="gene ID" value="PDA_v2.g29231"/>
</dbReference>
<reference evidence="4" key="1">
    <citation type="submission" date="2022-11" db="UniProtKB">
        <authorList>
            <consortium name="WormBaseParasite"/>
        </authorList>
    </citation>
    <scope>IDENTIFICATION</scope>
</reference>
<name>A0A914QI31_9BILA</name>
<keyword evidence="3" id="KW-1185">Reference proteome</keyword>
<keyword evidence="2" id="KW-1133">Transmembrane helix</keyword>
<dbReference type="AlphaFoldDB" id="A0A914QI31"/>